<sequence length="283" mass="30671">MRGVLRLALAVCALATFIHAAGTAWAQDKPLRVALMPFTNTMRLMEMYQPLRESLQATLGRPVYLLTAADYESYFRLMREQGYDIAVTGPHFGAWAVAHGARPLLRYGPTLKPILVVRADSPIASPLDLHGKVLTLSNRLSVSSITGQAWLAGLGLTEGRDYRLTVSPTHTTAIMSVVMGEADAAITTHTPVQQAPEDTRKAIRVIESPKGFPHLFTIASPTMPAEQAERVKAALLTFADTAAGKDFLESSGYRSYRDISAEDLESLRGPVSLLSAIVPEAAQ</sequence>
<dbReference type="Proteomes" id="UP000480684">
    <property type="component" value="Unassembled WGS sequence"/>
</dbReference>
<proteinExistence type="predicted"/>
<organism evidence="2 3">
    <name type="scientific">Magnetospirillum aberrantis SpK</name>
    <dbReference type="NCBI Taxonomy" id="908842"/>
    <lineage>
        <taxon>Bacteria</taxon>
        <taxon>Pseudomonadati</taxon>
        <taxon>Pseudomonadota</taxon>
        <taxon>Alphaproteobacteria</taxon>
        <taxon>Rhodospirillales</taxon>
        <taxon>Rhodospirillaceae</taxon>
        <taxon>Magnetospirillum</taxon>
    </lineage>
</organism>
<keyword evidence="3" id="KW-1185">Reference proteome</keyword>
<name>A0A7C9UX95_9PROT</name>
<accession>A0A7C9UX95</accession>
<keyword evidence="1" id="KW-0732">Signal</keyword>
<evidence type="ECO:0000256" key="1">
    <source>
        <dbReference type="SAM" id="SignalP"/>
    </source>
</evidence>
<gene>
    <name evidence="2" type="ORF">G4223_11395</name>
</gene>
<evidence type="ECO:0000313" key="3">
    <source>
        <dbReference type="Proteomes" id="UP000480684"/>
    </source>
</evidence>
<dbReference type="Pfam" id="PF12974">
    <property type="entry name" value="Phosphonate-bd"/>
    <property type="match status" value="1"/>
</dbReference>
<feature type="signal peptide" evidence="1">
    <location>
        <begin position="1"/>
        <end position="20"/>
    </location>
</feature>
<comment type="caution">
    <text evidence="2">The sequence shown here is derived from an EMBL/GenBank/DDBJ whole genome shotgun (WGS) entry which is preliminary data.</text>
</comment>
<dbReference type="EMBL" id="JAAIYP010000038">
    <property type="protein sequence ID" value="NFV80712.1"/>
    <property type="molecule type" value="Genomic_DNA"/>
</dbReference>
<dbReference type="SUPFAM" id="SSF53850">
    <property type="entry name" value="Periplasmic binding protein-like II"/>
    <property type="match status" value="1"/>
</dbReference>
<feature type="chain" id="PRO_5028865605" evidence="1">
    <location>
        <begin position="21"/>
        <end position="283"/>
    </location>
</feature>
<dbReference type="PANTHER" id="PTHR35841:SF1">
    <property type="entry name" value="PHOSPHONATES-BINDING PERIPLASMIC PROTEIN"/>
    <property type="match status" value="1"/>
</dbReference>
<dbReference type="PANTHER" id="PTHR35841">
    <property type="entry name" value="PHOSPHONATES-BINDING PERIPLASMIC PROTEIN"/>
    <property type="match status" value="1"/>
</dbReference>
<protein>
    <submittedName>
        <fullName evidence="2">Phosphate/phosphite/phosphonate ABC transporter substrate-binding protein</fullName>
    </submittedName>
</protein>
<dbReference type="Gene3D" id="3.40.190.10">
    <property type="entry name" value="Periplasmic binding protein-like II"/>
    <property type="match status" value="2"/>
</dbReference>
<dbReference type="RefSeq" id="WP_163679463.1">
    <property type="nucleotide sequence ID" value="NZ_JAAIYP010000038.1"/>
</dbReference>
<reference evidence="2 3" key="1">
    <citation type="submission" date="2020-02" db="EMBL/GenBank/DDBJ databases">
        <authorList>
            <person name="Dziuba M."/>
            <person name="Kuznetsov B."/>
            <person name="Mardanov A."/>
            <person name="Ravin N."/>
            <person name="Grouzdev D."/>
        </authorList>
    </citation>
    <scope>NUCLEOTIDE SEQUENCE [LARGE SCALE GENOMIC DNA]</scope>
    <source>
        <strain evidence="2 3">SpK</strain>
    </source>
</reference>
<dbReference type="AlphaFoldDB" id="A0A7C9UX95"/>
<evidence type="ECO:0000313" key="2">
    <source>
        <dbReference type="EMBL" id="NFV80712.1"/>
    </source>
</evidence>